<name>A0AAI9TX13_9PEZI</name>
<evidence type="ECO:0000313" key="2">
    <source>
        <dbReference type="Proteomes" id="UP001239795"/>
    </source>
</evidence>
<dbReference type="EMBL" id="MLGG01000090">
    <property type="protein sequence ID" value="KAK1446252.1"/>
    <property type="molecule type" value="Genomic_DNA"/>
</dbReference>
<evidence type="ECO:0000313" key="1">
    <source>
        <dbReference type="EMBL" id="KAK1446252.1"/>
    </source>
</evidence>
<reference evidence="1 2" key="1">
    <citation type="submission" date="2016-10" db="EMBL/GenBank/DDBJ databases">
        <title>The genome sequence of Colletotrichum fioriniae PJ7.</title>
        <authorList>
            <person name="Baroncelli R."/>
        </authorList>
    </citation>
    <scope>NUCLEOTIDE SEQUENCE [LARGE SCALE GENOMIC DNA]</scope>
    <source>
        <strain evidence="1">Col 31</strain>
    </source>
</reference>
<sequence length="143" mass="15671">MSMSICLRRTQRTRASSVATRWCNPFRLDVTSAVGFYLNSVRDSNGCYSQGSELVRGTQLSASRTCQLCQETFLMICLPSPFRLAGGTGPSAENNTTSFLIRSLPPASCPPCSSGMRRRCSRTMERSPALLPSLFTSRPHSPP</sequence>
<dbReference type="Proteomes" id="UP001239795">
    <property type="component" value="Unassembled WGS sequence"/>
</dbReference>
<organism evidence="1 2">
    <name type="scientific">Colletotrichum melonis</name>
    <dbReference type="NCBI Taxonomy" id="1209925"/>
    <lineage>
        <taxon>Eukaryota</taxon>
        <taxon>Fungi</taxon>
        <taxon>Dikarya</taxon>
        <taxon>Ascomycota</taxon>
        <taxon>Pezizomycotina</taxon>
        <taxon>Sordariomycetes</taxon>
        <taxon>Hypocreomycetidae</taxon>
        <taxon>Glomerellales</taxon>
        <taxon>Glomerellaceae</taxon>
        <taxon>Colletotrichum</taxon>
        <taxon>Colletotrichum acutatum species complex</taxon>
    </lineage>
</organism>
<proteinExistence type="predicted"/>
<protein>
    <submittedName>
        <fullName evidence="1">Uncharacterized protein</fullName>
    </submittedName>
</protein>
<gene>
    <name evidence="1" type="ORF">CMEL01_10495</name>
</gene>
<comment type="caution">
    <text evidence="1">The sequence shown here is derived from an EMBL/GenBank/DDBJ whole genome shotgun (WGS) entry which is preliminary data.</text>
</comment>
<accession>A0AAI9TX13</accession>
<dbReference type="AlphaFoldDB" id="A0AAI9TX13"/>
<keyword evidence="2" id="KW-1185">Reference proteome</keyword>